<sequence length="407" mass="45617">MSDSEDPVDMPEGGDDLFGEESDNERPLSDHELDDEDDDRQRDDDRGGEDEGPVEFKQTRVQDQVVYRHRAPKPKDGVLRTMRIPDFLRVVPEQYKEDTYQPTEVDLAEDRKKYPASAIRWRRNLETGKPESNAAIYRWSDGSVTLAVGDQHYEVDVKSLAPPAKSYDARRDANYYAAAAHLSSNMMLSVGHITEEYKVKPNAALENAAVDRLMATMDAATKNRHADEGVIFRAAEDPETLRKQAELAEKERERARRRKENAAARLDAGPSARRAGGGGGLSISGLESGERSSGRRGKGSGGAQRQKRRNPEYDSDDDLPQGARRGDDYDMGDDFIAPSDEEISQGDDDEEEELLDDDDEEEERRAPRAKRQRTAESVDDDADGDEDAPAAHADRRARRHIVDDDDE</sequence>
<dbReference type="InterPro" id="IPR007149">
    <property type="entry name" value="Leo1"/>
</dbReference>
<name>J3NXP4_GAET3</name>
<dbReference type="GO" id="GO:0006368">
    <property type="term" value="P:transcription elongation by RNA polymerase II"/>
    <property type="evidence" value="ECO:0007669"/>
    <property type="project" value="InterPro"/>
</dbReference>
<dbReference type="STRING" id="644352.J3NXP4"/>
<evidence type="ECO:0008006" key="5">
    <source>
        <dbReference type="Google" id="ProtNLM"/>
    </source>
</evidence>
<dbReference type="GeneID" id="20346508"/>
<evidence type="ECO:0000256" key="1">
    <source>
        <dbReference type="SAM" id="MobiDB-lite"/>
    </source>
</evidence>
<feature type="compositionally biased region" description="Low complexity" evidence="1">
    <location>
        <begin position="263"/>
        <end position="274"/>
    </location>
</feature>
<dbReference type="PANTHER" id="PTHR23146:SF0">
    <property type="entry name" value="RNA POLYMERASE-ASSOCIATED PROTEIN LEO1"/>
    <property type="match status" value="1"/>
</dbReference>
<gene>
    <name evidence="3" type="primary">20346508</name>
    <name evidence="2" type="ORF">GGTG_06050</name>
</gene>
<evidence type="ECO:0000313" key="3">
    <source>
        <dbReference type="EnsemblFungi" id="EJT76126"/>
    </source>
</evidence>
<dbReference type="Pfam" id="PF04004">
    <property type="entry name" value="Leo1"/>
    <property type="match status" value="1"/>
</dbReference>
<feature type="region of interest" description="Disordered" evidence="1">
    <location>
        <begin position="1"/>
        <end position="64"/>
    </location>
</feature>
<dbReference type="EMBL" id="GL385397">
    <property type="protein sequence ID" value="EJT76126.1"/>
    <property type="molecule type" value="Genomic_DNA"/>
</dbReference>
<reference evidence="4" key="1">
    <citation type="submission" date="2010-07" db="EMBL/GenBank/DDBJ databases">
        <title>The genome sequence of Gaeumannomyces graminis var. tritici strain R3-111a-1.</title>
        <authorList>
            <consortium name="The Broad Institute Genome Sequencing Platform"/>
            <person name="Ma L.-J."/>
            <person name="Dead R."/>
            <person name="Young S."/>
            <person name="Zeng Q."/>
            <person name="Koehrsen M."/>
            <person name="Alvarado L."/>
            <person name="Berlin A."/>
            <person name="Chapman S.B."/>
            <person name="Chen Z."/>
            <person name="Freedman E."/>
            <person name="Gellesch M."/>
            <person name="Goldberg J."/>
            <person name="Griggs A."/>
            <person name="Gujja S."/>
            <person name="Heilman E.R."/>
            <person name="Heiman D."/>
            <person name="Hepburn T."/>
            <person name="Howarth C."/>
            <person name="Jen D."/>
            <person name="Larson L."/>
            <person name="Mehta T."/>
            <person name="Neiman D."/>
            <person name="Pearson M."/>
            <person name="Roberts A."/>
            <person name="Saif S."/>
            <person name="Shea T."/>
            <person name="Shenoy N."/>
            <person name="Sisk P."/>
            <person name="Stolte C."/>
            <person name="Sykes S."/>
            <person name="Walk T."/>
            <person name="White J."/>
            <person name="Yandava C."/>
            <person name="Haas B."/>
            <person name="Nusbaum C."/>
            <person name="Birren B."/>
        </authorList>
    </citation>
    <scope>NUCLEOTIDE SEQUENCE [LARGE SCALE GENOMIC DNA]</scope>
    <source>
        <strain evidence="4">R3-111a-1</strain>
    </source>
</reference>
<reference evidence="3" key="5">
    <citation type="submission" date="2018-04" db="UniProtKB">
        <authorList>
            <consortium name="EnsemblFungi"/>
        </authorList>
    </citation>
    <scope>IDENTIFICATION</scope>
    <source>
        <strain evidence="3">R3-111a-1</strain>
    </source>
</reference>
<reference evidence="2" key="3">
    <citation type="submission" date="2010-09" db="EMBL/GenBank/DDBJ databases">
        <title>Annotation of Gaeumannomyces graminis var. tritici R3-111a-1.</title>
        <authorList>
            <consortium name="The Broad Institute Genome Sequencing Platform"/>
            <person name="Ma L.-J."/>
            <person name="Dead R."/>
            <person name="Young S.K."/>
            <person name="Zeng Q."/>
            <person name="Gargeya S."/>
            <person name="Fitzgerald M."/>
            <person name="Haas B."/>
            <person name="Abouelleil A."/>
            <person name="Alvarado L."/>
            <person name="Arachchi H.M."/>
            <person name="Berlin A."/>
            <person name="Brown A."/>
            <person name="Chapman S.B."/>
            <person name="Chen Z."/>
            <person name="Dunbar C."/>
            <person name="Freedman E."/>
            <person name="Gearin G."/>
            <person name="Gellesch M."/>
            <person name="Goldberg J."/>
            <person name="Griggs A."/>
            <person name="Gujja S."/>
            <person name="Heiman D."/>
            <person name="Howarth C."/>
            <person name="Larson L."/>
            <person name="Lui A."/>
            <person name="MacDonald P.J.P."/>
            <person name="Mehta T."/>
            <person name="Montmayeur A."/>
            <person name="Murphy C."/>
            <person name="Neiman D."/>
            <person name="Pearson M."/>
            <person name="Priest M."/>
            <person name="Roberts A."/>
            <person name="Saif S."/>
            <person name="Shea T."/>
            <person name="Shenoy N."/>
            <person name="Sisk P."/>
            <person name="Stolte C."/>
            <person name="Sykes S."/>
            <person name="Yandava C."/>
            <person name="Wortman J."/>
            <person name="Nusbaum C."/>
            <person name="Birren B."/>
        </authorList>
    </citation>
    <scope>NUCLEOTIDE SEQUENCE</scope>
    <source>
        <strain evidence="2">R3-111a-1</strain>
    </source>
</reference>
<protein>
    <recommendedName>
        <fullName evidence="5">RNA polymerase-associated protein LEO1</fullName>
    </recommendedName>
</protein>
<dbReference type="RefSeq" id="XP_009222126.1">
    <property type="nucleotide sequence ID" value="XM_009223862.1"/>
</dbReference>
<dbReference type="eggNOG" id="KOG2428">
    <property type="taxonomic scope" value="Eukaryota"/>
</dbReference>
<dbReference type="AlphaFoldDB" id="J3NXP4"/>
<reference evidence="2" key="2">
    <citation type="submission" date="2010-07" db="EMBL/GenBank/DDBJ databases">
        <authorList>
            <consortium name="The Broad Institute Genome Sequencing Platform"/>
            <consortium name="Broad Institute Genome Sequencing Center for Infectious Disease"/>
            <person name="Ma L.-J."/>
            <person name="Dead R."/>
            <person name="Young S."/>
            <person name="Zeng Q."/>
            <person name="Koehrsen M."/>
            <person name="Alvarado L."/>
            <person name="Berlin A."/>
            <person name="Chapman S.B."/>
            <person name="Chen Z."/>
            <person name="Freedman E."/>
            <person name="Gellesch M."/>
            <person name="Goldberg J."/>
            <person name="Griggs A."/>
            <person name="Gujja S."/>
            <person name="Heilman E.R."/>
            <person name="Heiman D."/>
            <person name="Hepburn T."/>
            <person name="Howarth C."/>
            <person name="Jen D."/>
            <person name="Larson L."/>
            <person name="Mehta T."/>
            <person name="Neiman D."/>
            <person name="Pearson M."/>
            <person name="Roberts A."/>
            <person name="Saif S."/>
            <person name="Shea T."/>
            <person name="Shenoy N."/>
            <person name="Sisk P."/>
            <person name="Stolte C."/>
            <person name="Sykes S."/>
            <person name="Walk T."/>
            <person name="White J."/>
            <person name="Yandava C."/>
            <person name="Haas B."/>
            <person name="Nusbaum C."/>
            <person name="Birren B."/>
        </authorList>
    </citation>
    <scope>NUCLEOTIDE SEQUENCE</scope>
    <source>
        <strain evidence="2">R3-111a-1</strain>
    </source>
</reference>
<feature type="compositionally biased region" description="Acidic residues" evidence="1">
    <location>
        <begin position="377"/>
        <end position="388"/>
    </location>
</feature>
<dbReference type="VEuPathDB" id="FungiDB:GGTG_06050"/>
<feature type="compositionally biased region" description="Acidic residues" evidence="1">
    <location>
        <begin position="329"/>
        <end position="362"/>
    </location>
</feature>
<accession>J3NXP4</accession>
<reference evidence="3" key="4">
    <citation type="journal article" date="2015" name="G3 (Bethesda)">
        <title>Genome sequences of three phytopathogenic species of the Magnaporthaceae family of fungi.</title>
        <authorList>
            <person name="Okagaki L.H."/>
            <person name="Nunes C.C."/>
            <person name="Sailsbery J."/>
            <person name="Clay B."/>
            <person name="Brown D."/>
            <person name="John T."/>
            <person name="Oh Y."/>
            <person name="Young N."/>
            <person name="Fitzgerald M."/>
            <person name="Haas B.J."/>
            <person name="Zeng Q."/>
            <person name="Young S."/>
            <person name="Adiconis X."/>
            <person name="Fan L."/>
            <person name="Levin J.Z."/>
            <person name="Mitchell T.K."/>
            <person name="Okubara P.A."/>
            <person name="Farman M.L."/>
            <person name="Kohn L.M."/>
            <person name="Birren B."/>
            <person name="Ma L.-J."/>
            <person name="Dean R.A."/>
        </authorList>
    </citation>
    <scope>NUCLEOTIDE SEQUENCE</scope>
    <source>
        <strain evidence="3">R3-111a-1</strain>
    </source>
</reference>
<dbReference type="HOGENOM" id="CLU_030892_1_0_1"/>
<keyword evidence="4" id="KW-1185">Reference proteome</keyword>
<dbReference type="OrthoDB" id="20844at2759"/>
<evidence type="ECO:0000313" key="4">
    <source>
        <dbReference type="Proteomes" id="UP000006039"/>
    </source>
</evidence>
<proteinExistence type="predicted"/>
<dbReference type="PANTHER" id="PTHR23146">
    <property type="entry name" value="LEO1 PROTEIN"/>
    <property type="match status" value="1"/>
</dbReference>
<feature type="compositionally biased region" description="Acidic residues" evidence="1">
    <location>
        <begin position="1"/>
        <end position="23"/>
    </location>
</feature>
<organism evidence="2">
    <name type="scientific">Gaeumannomyces tritici (strain R3-111a-1)</name>
    <name type="common">Wheat and barley take-all root rot fungus</name>
    <name type="synonym">Gaeumannomyces graminis var. tritici</name>
    <dbReference type="NCBI Taxonomy" id="644352"/>
    <lineage>
        <taxon>Eukaryota</taxon>
        <taxon>Fungi</taxon>
        <taxon>Dikarya</taxon>
        <taxon>Ascomycota</taxon>
        <taxon>Pezizomycotina</taxon>
        <taxon>Sordariomycetes</taxon>
        <taxon>Sordariomycetidae</taxon>
        <taxon>Magnaporthales</taxon>
        <taxon>Magnaporthaceae</taxon>
        <taxon>Gaeumannomyces</taxon>
    </lineage>
</organism>
<dbReference type="GO" id="GO:0016593">
    <property type="term" value="C:Cdc73/Paf1 complex"/>
    <property type="evidence" value="ECO:0007669"/>
    <property type="project" value="InterPro"/>
</dbReference>
<evidence type="ECO:0000313" key="2">
    <source>
        <dbReference type="EMBL" id="EJT76126.1"/>
    </source>
</evidence>
<dbReference type="EnsemblFungi" id="EJT76126">
    <property type="protein sequence ID" value="EJT76126"/>
    <property type="gene ID" value="GGTG_06050"/>
</dbReference>
<dbReference type="GO" id="GO:0032968">
    <property type="term" value="P:positive regulation of transcription elongation by RNA polymerase II"/>
    <property type="evidence" value="ECO:0007669"/>
    <property type="project" value="TreeGrafter"/>
</dbReference>
<feature type="region of interest" description="Disordered" evidence="1">
    <location>
        <begin position="247"/>
        <end position="407"/>
    </location>
</feature>
<dbReference type="Proteomes" id="UP000006039">
    <property type="component" value="Unassembled WGS sequence"/>
</dbReference>
<dbReference type="GO" id="GO:1990269">
    <property type="term" value="F:RNA polymerase II C-terminal domain phosphoserine binding"/>
    <property type="evidence" value="ECO:0007669"/>
    <property type="project" value="TreeGrafter"/>
</dbReference>